<gene>
    <name evidence="3" type="ORF">AVDCRST_MAG19-3256</name>
</gene>
<feature type="domain" description="Xylose isomerase-like TIM barrel" evidence="2">
    <location>
        <begin position="20"/>
        <end position="249"/>
    </location>
</feature>
<sequence length="307" mass="33091">MLLSYSTWGMPTVPIDVAVAHCAALGFDGLELAVIPGWVTDAATLGPGERRRIRRLYDKHALALCGLSGNTPLLAPDPGEHRRNVARFRGYLDLAAELQRPGERLAVSTTSGGRPPEWDAVKGRLAARVGELAEHARQAGVVVAMEPHVGAALSRPEQVLWLLDQVDSPALSVHFDVSHFNVQGMDMEDVVARLAPRSIHTHVKDERGRAPDHEFLVPGEGEMDYVRYLRAMDHAGYAGHIVVEISVMVQRRPGYDPLAAATRSYRVLADAFPAAGVPRPPAAPTGGPVAGREASAPATNQGRREDV</sequence>
<reference evidence="3" key="1">
    <citation type="submission" date="2020-02" db="EMBL/GenBank/DDBJ databases">
        <authorList>
            <person name="Meier V. D."/>
        </authorList>
    </citation>
    <scope>NUCLEOTIDE SEQUENCE</scope>
    <source>
        <strain evidence="3">AVDCRST_MAG19</strain>
    </source>
</reference>
<dbReference type="EMBL" id="CADCWL010000176">
    <property type="protein sequence ID" value="CAA9575215.1"/>
    <property type="molecule type" value="Genomic_DNA"/>
</dbReference>
<dbReference type="SUPFAM" id="SSF51658">
    <property type="entry name" value="Xylose isomerase-like"/>
    <property type="match status" value="1"/>
</dbReference>
<dbReference type="InterPro" id="IPR036237">
    <property type="entry name" value="Xyl_isomerase-like_sf"/>
</dbReference>
<feature type="region of interest" description="Disordered" evidence="1">
    <location>
        <begin position="275"/>
        <end position="307"/>
    </location>
</feature>
<dbReference type="InterPro" id="IPR013022">
    <property type="entry name" value="Xyl_isomerase-like_TIM-brl"/>
</dbReference>
<dbReference type="AlphaFoldDB" id="A0A6J4VCD0"/>
<evidence type="ECO:0000259" key="2">
    <source>
        <dbReference type="Pfam" id="PF01261"/>
    </source>
</evidence>
<organism evidence="3">
    <name type="scientific">uncultured Thermomicrobiales bacterium</name>
    <dbReference type="NCBI Taxonomy" id="1645740"/>
    <lineage>
        <taxon>Bacteria</taxon>
        <taxon>Pseudomonadati</taxon>
        <taxon>Thermomicrobiota</taxon>
        <taxon>Thermomicrobia</taxon>
        <taxon>Thermomicrobiales</taxon>
        <taxon>environmental samples</taxon>
    </lineage>
</organism>
<dbReference type="PANTHER" id="PTHR12110">
    <property type="entry name" value="HYDROXYPYRUVATE ISOMERASE"/>
    <property type="match status" value="1"/>
</dbReference>
<protein>
    <recommendedName>
        <fullName evidence="2">Xylose isomerase-like TIM barrel domain-containing protein</fullName>
    </recommendedName>
</protein>
<evidence type="ECO:0000313" key="3">
    <source>
        <dbReference type="EMBL" id="CAA9575215.1"/>
    </source>
</evidence>
<dbReference type="Pfam" id="PF01261">
    <property type="entry name" value="AP_endonuc_2"/>
    <property type="match status" value="1"/>
</dbReference>
<accession>A0A6J4VCD0</accession>
<dbReference type="InterPro" id="IPR050312">
    <property type="entry name" value="IolE/XylAMocC-like"/>
</dbReference>
<evidence type="ECO:0000256" key="1">
    <source>
        <dbReference type="SAM" id="MobiDB-lite"/>
    </source>
</evidence>
<name>A0A6J4VCD0_9BACT</name>
<dbReference type="Gene3D" id="3.20.20.150">
    <property type="entry name" value="Divalent-metal-dependent TIM barrel enzymes"/>
    <property type="match status" value="1"/>
</dbReference>
<dbReference type="PANTHER" id="PTHR12110:SF53">
    <property type="entry name" value="BLR5974 PROTEIN"/>
    <property type="match status" value="1"/>
</dbReference>
<proteinExistence type="predicted"/>